<dbReference type="SUPFAM" id="SSF53335">
    <property type="entry name" value="S-adenosyl-L-methionine-dependent methyltransferases"/>
    <property type="match status" value="1"/>
</dbReference>
<evidence type="ECO:0000259" key="6">
    <source>
        <dbReference type="Pfam" id="PF05175"/>
    </source>
</evidence>
<reference evidence="7 8" key="1">
    <citation type="submission" date="2017-06" db="EMBL/GenBank/DDBJ databases">
        <authorList>
            <person name="Kim H.J."/>
            <person name="Triplett B.A."/>
        </authorList>
    </citation>
    <scope>NUCLEOTIDE SEQUENCE [LARGE SCALE GENOMIC DNA]</scope>
    <source>
        <strain evidence="7 8">DSM 43151</strain>
    </source>
</reference>
<dbReference type="NCBIfam" id="TIGR00536">
    <property type="entry name" value="hemK_fam"/>
    <property type="match status" value="1"/>
</dbReference>
<accession>A0A239HLW6</accession>
<proteinExistence type="predicted"/>
<keyword evidence="3 7" id="KW-0808">Transferase</keyword>
<dbReference type="InterPro" id="IPR050320">
    <property type="entry name" value="N5-glutamine_MTase"/>
</dbReference>
<evidence type="ECO:0000256" key="3">
    <source>
        <dbReference type="ARBA" id="ARBA00022679"/>
    </source>
</evidence>
<dbReference type="Proteomes" id="UP000198415">
    <property type="component" value="Unassembled WGS sequence"/>
</dbReference>
<dbReference type="GO" id="GO:0032259">
    <property type="term" value="P:methylation"/>
    <property type="evidence" value="ECO:0007669"/>
    <property type="project" value="UniProtKB-KW"/>
</dbReference>
<dbReference type="AlphaFoldDB" id="A0A239HLW6"/>
<dbReference type="EMBL" id="FZNR01000025">
    <property type="protein sequence ID" value="SNS82078.1"/>
    <property type="molecule type" value="Genomic_DNA"/>
</dbReference>
<organism evidence="7 8">
    <name type="scientific">Actinoplanes regularis</name>
    <dbReference type="NCBI Taxonomy" id="52697"/>
    <lineage>
        <taxon>Bacteria</taxon>
        <taxon>Bacillati</taxon>
        <taxon>Actinomycetota</taxon>
        <taxon>Actinomycetes</taxon>
        <taxon>Micromonosporales</taxon>
        <taxon>Micromonosporaceae</taxon>
        <taxon>Actinoplanes</taxon>
    </lineage>
</organism>
<dbReference type="PANTHER" id="PTHR18895:SF74">
    <property type="entry name" value="MTRF1L RELEASE FACTOR GLUTAMINE METHYLTRANSFERASE"/>
    <property type="match status" value="1"/>
</dbReference>
<sequence>MTREEAILRLRTAGCVFAEDEAEVLAEAAAGGTPLDVLVGRRCAGEPLEQVVGYADFCGVRVRLRPGVFVPRVRSELLVRLAIERVKEERDPLVVDLCCGSGALGLAVRHQVPGITLHAADVDPVAVACARDNMETGAGTTVHQGDLFAALPPRLRGRITVLLANVPYVATRHLAFLPTEARDHEPRTALDGGDDGLTVFRAVVAQARDWLAEGGLLLSEITAAQIQAAITVVDGNGLTSAVLSDDDLDARVITARR</sequence>
<evidence type="ECO:0000313" key="8">
    <source>
        <dbReference type="Proteomes" id="UP000198415"/>
    </source>
</evidence>
<dbReference type="Pfam" id="PF05175">
    <property type="entry name" value="MTS"/>
    <property type="match status" value="1"/>
</dbReference>
<dbReference type="PANTHER" id="PTHR18895">
    <property type="entry name" value="HEMK METHYLTRANSFERASE"/>
    <property type="match status" value="1"/>
</dbReference>
<name>A0A239HLW6_9ACTN</name>
<dbReference type="GO" id="GO:0102559">
    <property type="term" value="F:peptide chain release factor N(5)-glutamine methyltransferase activity"/>
    <property type="evidence" value="ECO:0007669"/>
    <property type="project" value="UniProtKB-EC"/>
</dbReference>
<dbReference type="CDD" id="cd02440">
    <property type="entry name" value="AdoMet_MTases"/>
    <property type="match status" value="1"/>
</dbReference>
<evidence type="ECO:0000256" key="4">
    <source>
        <dbReference type="ARBA" id="ARBA00022691"/>
    </source>
</evidence>
<dbReference type="EC" id="2.1.1.297" evidence="1"/>
<keyword evidence="8" id="KW-1185">Reference proteome</keyword>
<dbReference type="InterPro" id="IPR007848">
    <property type="entry name" value="Small_mtfrase_dom"/>
</dbReference>
<protein>
    <recommendedName>
        <fullName evidence="1">peptide chain release factor N(5)-glutamine methyltransferase</fullName>
        <ecNumber evidence="1">2.1.1.297</ecNumber>
    </recommendedName>
</protein>
<dbReference type="Gene3D" id="3.40.50.150">
    <property type="entry name" value="Vaccinia Virus protein VP39"/>
    <property type="match status" value="1"/>
</dbReference>
<dbReference type="InterPro" id="IPR022446">
    <property type="entry name" value="MeTrfrase_put"/>
</dbReference>
<dbReference type="OrthoDB" id="9800643at2"/>
<dbReference type="InterPro" id="IPR029063">
    <property type="entry name" value="SAM-dependent_MTases_sf"/>
</dbReference>
<dbReference type="InterPro" id="IPR004556">
    <property type="entry name" value="HemK-like"/>
</dbReference>
<feature type="domain" description="Methyltransferase small" evidence="6">
    <location>
        <begin position="65"/>
        <end position="170"/>
    </location>
</feature>
<evidence type="ECO:0000256" key="1">
    <source>
        <dbReference type="ARBA" id="ARBA00012771"/>
    </source>
</evidence>
<dbReference type="NCBIfam" id="TIGR03704">
    <property type="entry name" value="PrmC_rel_meth"/>
    <property type="match status" value="1"/>
</dbReference>
<evidence type="ECO:0000256" key="5">
    <source>
        <dbReference type="ARBA" id="ARBA00048391"/>
    </source>
</evidence>
<gene>
    <name evidence="7" type="ORF">SAMN06264365_12533</name>
</gene>
<evidence type="ECO:0000313" key="7">
    <source>
        <dbReference type="EMBL" id="SNS82078.1"/>
    </source>
</evidence>
<keyword evidence="2 7" id="KW-0489">Methyltransferase</keyword>
<keyword evidence="4" id="KW-0949">S-adenosyl-L-methionine</keyword>
<dbReference type="RefSeq" id="WP_089298176.1">
    <property type="nucleotide sequence ID" value="NZ_BOMU01000103.1"/>
</dbReference>
<evidence type="ECO:0000256" key="2">
    <source>
        <dbReference type="ARBA" id="ARBA00022603"/>
    </source>
</evidence>
<comment type="catalytic activity">
    <reaction evidence="5">
        <text>L-glutaminyl-[peptide chain release factor] + S-adenosyl-L-methionine = N(5)-methyl-L-glutaminyl-[peptide chain release factor] + S-adenosyl-L-homocysteine + H(+)</text>
        <dbReference type="Rhea" id="RHEA:42896"/>
        <dbReference type="Rhea" id="RHEA-COMP:10271"/>
        <dbReference type="Rhea" id="RHEA-COMP:10272"/>
        <dbReference type="ChEBI" id="CHEBI:15378"/>
        <dbReference type="ChEBI" id="CHEBI:30011"/>
        <dbReference type="ChEBI" id="CHEBI:57856"/>
        <dbReference type="ChEBI" id="CHEBI:59789"/>
        <dbReference type="ChEBI" id="CHEBI:61891"/>
        <dbReference type="EC" id="2.1.1.297"/>
    </reaction>
</comment>